<dbReference type="AlphaFoldDB" id="A0A2N8UDR2"/>
<reference evidence="3 4" key="1">
    <citation type="submission" date="2017-02" db="EMBL/GenBank/DDBJ databases">
        <authorList>
            <person name="Peterson S.W."/>
        </authorList>
    </citation>
    <scope>NUCLEOTIDE SEQUENCE [LARGE SCALE GENOMIC DNA]</scope>
    <source>
        <strain evidence="3 4">SRS1_H2-8</strain>
    </source>
</reference>
<evidence type="ECO:0000256" key="1">
    <source>
        <dbReference type="SAM" id="MobiDB-lite"/>
    </source>
</evidence>
<sequence length="389" mass="43469">MRRSILCFIALLWFGVGAGSRPMWRWPSGDAAGSSNQPSFGWQNDVGQPAWSPDLMQQLSAETSPEPILSHDGSGSGGSASPRAAAVSSAIWHPQGTTAVVQQNPSWDPAKPSTVTRPEWEKSMRKALGNSNLVFVNIDKEFVNKPRLWMAHNAESPWDLHAKIYSPHEQAPPSSSRAPAALNKLKEKAIQIKFKTLPFAKLPLRNLMYLNSQSNMDAISHDYFAGKMRFLPIDTGKLTWTLLDSVLRSRDFLYLLPPRYKGDLGLLFAEHRLKTVTRKEGLQSLTGELTTKDNIFTLWSPLLVDSSRTTMVFHGVGVLDYSDLDAMLAKLDELKAKWEGAPPFWDAAYYLESLTQRFATDLYPEEHRAADSSAVQRLERAAAYLRRPA</sequence>
<organism evidence="3 4">
    <name type="scientific">Sporisorium reilianum f. sp. reilianum</name>
    <dbReference type="NCBI Taxonomy" id="72559"/>
    <lineage>
        <taxon>Eukaryota</taxon>
        <taxon>Fungi</taxon>
        <taxon>Dikarya</taxon>
        <taxon>Basidiomycota</taxon>
        <taxon>Ustilaginomycotina</taxon>
        <taxon>Ustilaginomycetes</taxon>
        <taxon>Ustilaginales</taxon>
        <taxon>Ustilaginaceae</taxon>
        <taxon>Sporisorium</taxon>
    </lineage>
</organism>
<dbReference type="EMBL" id="LT795058">
    <property type="protein sequence ID" value="SJX62513.1"/>
    <property type="molecule type" value="Genomic_DNA"/>
</dbReference>
<dbReference type="Proteomes" id="UP000239563">
    <property type="component" value="Chromosome V"/>
</dbReference>
<evidence type="ECO:0000256" key="2">
    <source>
        <dbReference type="SAM" id="SignalP"/>
    </source>
</evidence>
<feature type="signal peptide" evidence="2">
    <location>
        <begin position="1"/>
        <end position="19"/>
    </location>
</feature>
<feature type="region of interest" description="Disordered" evidence="1">
    <location>
        <begin position="28"/>
        <end position="47"/>
    </location>
</feature>
<evidence type="ECO:0000313" key="3">
    <source>
        <dbReference type="EMBL" id="SJX62513.1"/>
    </source>
</evidence>
<gene>
    <name evidence="3" type="ORF">SRS1_13361</name>
</gene>
<feature type="compositionally biased region" description="Polar residues" evidence="1">
    <location>
        <begin position="33"/>
        <end position="46"/>
    </location>
</feature>
<protein>
    <submittedName>
        <fullName evidence="3">Related to effector family protein Eff1</fullName>
    </submittedName>
</protein>
<name>A0A2N8UDR2_9BASI</name>
<accession>A0A2N8UDR2</accession>
<feature type="chain" id="PRO_5014932100" evidence="2">
    <location>
        <begin position="20"/>
        <end position="389"/>
    </location>
</feature>
<feature type="region of interest" description="Disordered" evidence="1">
    <location>
        <begin position="59"/>
        <end position="86"/>
    </location>
</feature>
<evidence type="ECO:0000313" key="4">
    <source>
        <dbReference type="Proteomes" id="UP000239563"/>
    </source>
</evidence>
<proteinExistence type="predicted"/>
<keyword evidence="2" id="KW-0732">Signal</keyword>